<dbReference type="InterPro" id="IPR002676">
    <property type="entry name" value="RimM_N"/>
</dbReference>
<dbReference type="InterPro" id="IPR009000">
    <property type="entry name" value="Transl_B-barrel_sf"/>
</dbReference>
<dbReference type="OrthoDB" id="9788191at2"/>
<dbReference type="Gene3D" id="2.40.30.60">
    <property type="entry name" value="RimM"/>
    <property type="match status" value="1"/>
</dbReference>
<dbReference type="InterPro" id="IPR011033">
    <property type="entry name" value="PRC_barrel-like_sf"/>
</dbReference>
<comment type="subcellular location">
    <subcellularLocation>
        <location evidence="5">Cytoplasm</location>
    </subcellularLocation>
</comment>
<keyword evidence="9" id="KW-1185">Reference proteome</keyword>
<keyword evidence="4 5" id="KW-0143">Chaperone</keyword>
<evidence type="ECO:0000313" key="9">
    <source>
        <dbReference type="Proteomes" id="UP000282211"/>
    </source>
</evidence>
<keyword evidence="1 5" id="KW-0963">Cytoplasm</keyword>
<dbReference type="GO" id="GO:0042274">
    <property type="term" value="P:ribosomal small subunit biogenesis"/>
    <property type="evidence" value="ECO:0007669"/>
    <property type="project" value="UniProtKB-UniRule"/>
</dbReference>
<dbReference type="SUPFAM" id="SSF50346">
    <property type="entry name" value="PRC-barrel domain"/>
    <property type="match status" value="1"/>
</dbReference>
<dbReference type="AlphaFoldDB" id="A0A420WDP8"/>
<dbReference type="RefSeq" id="WP_121101131.1">
    <property type="nucleotide sequence ID" value="NZ_RBII01000002.1"/>
</dbReference>
<feature type="domain" description="RimM N-terminal" evidence="6">
    <location>
        <begin position="11"/>
        <end position="90"/>
    </location>
</feature>
<proteinExistence type="inferred from homology"/>
<dbReference type="HAMAP" id="MF_00014">
    <property type="entry name" value="Ribosome_mat_RimM"/>
    <property type="match status" value="1"/>
</dbReference>
<evidence type="ECO:0000259" key="7">
    <source>
        <dbReference type="Pfam" id="PF24986"/>
    </source>
</evidence>
<evidence type="ECO:0000313" key="8">
    <source>
        <dbReference type="EMBL" id="RKQ69075.1"/>
    </source>
</evidence>
<dbReference type="InParanoid" id="A0A420WDP8"/>
<comment type="caution">
    <text evidence="8">The sequence shown here is derived from an EMBL/GenBank/DDBJ whole genome shotgun (WGS) entry which is preliminary data.</text>
</comment>
<comment type="function">
    <text evidence="5">An accessory protein needed during the final step in the assembly of 30S ribosomal subunit, possibly for assembly of the head region. Essential for efficient processing of 16S rRNA. May be needed both before and after RbfA during the maturation of 16S rRNA. It has affinity for free ribosomal 30S subunits but not for 70S ribosomes.</text>
</comment>
<evidence type="ECO:0000256" key="5">
    <source>
        <dbReference type="HAMAP-Rule" id="MF_00014"/>
    </source>
</evidence>
<evidence type="ECO:0000256" key="3">
    <source>
        <dbReference type="ARBA" id="ARBA00022552"/>
    </source>
</evidence>
<protein>
    <recommendedName>
        <fullName evidence="5">Ribosome maturation factor RimM</fullName>
    </recommendedName>
</protein>
<dbReference type="NCBIfam" id="TIGR02273">
    <property type="entry name" value="16S_RimM"/>
    <property type="match status" value="1"/>
</dbReference>
<organism evidence="8 9">
    <name type="scientific">Litorimonas taeanensis</name>
    <dbReference type="NCBI Taxonomy" id="568099"/>
    <lineage>
        <taxon>Bacteria</taxon>
        <taxon>Pseudomonadati</taxon>
        <taxon>Pseudomonadota</taxon>
        <taxon>Alphaproteobacteria</taxon>
        <taxon>Maricaulales</taxon>
        <taxon>Robiginitomaculaceae</taxon>
    </lineage>
</organism>
<dbReference type="GO" id="GO:0006364">
    <property type="term" value="P:rRNA processing"/>
    <property type="evidence" value="ECO:0007669"/>
    <property type="project" value="UniProtKB-UniRule"/>
</dbReference>
<gene>
    <name evidence="5" type="primary">rimM</name>
    <name evidence="8" type="ORF">DES40_1856</name>
</gene>
<evidence type="ECO:0000259" key="6">
    <source>
        <dbReference type="Pfam" id="PF01782"/>
    </source>
</evidence>
<dbReference type="FunCoup" id="A0A420WDP8">
    <property type="interactions" value="392"/>
</dbReference>
<feature type="domain" description="Ribosome maturation factor RimM PRC barrel" evidence="7">
    <location>
        <begin position="103"/>
        <end position="174"/>
    </location>
</feature>
<accession>A0A420WDP8</accession>
<dbReference type="GO" id="GO:0005737">
    <property type="term" value="C:cytoplasm"/>
    <property type="evidence" value="ECO:0007669"/>
    <property type="project" value="UniProtKB-SubCell"/>
</dbReference>
<dbReference type="PANTHER" id="PTHR33692">
    <property type="entry name" value="RIBOSOME MATURATION FACTOR RIMM"/>
    <property type="match status" value="1"/>
</dbReference>
<dbReference type="InterPro" id="IPR036976">
    <property type="entry name" value="RimM_N_sf"/>
</dbReference>
<evidence type="ECO:0000256" key="4">
    <source>
        <dbReference type="ARBA" id="ARBA00023186"/>
    </source>
</evidence>
<reference evidence="8 9" key="1">
    <citation type="submission" date="2018-10" db="EMBL/GenBank/DDBJ databases">
        <title>Genomic Encyclopedia of Type Strains, Phase IV (KMG-IV): sequencing the most valuable type-strain genomes for metagenomic binning, comparative biology and taxonomic classification.</title>
        <authorList>
            <person name="Goeker M."/>
        </authorList>
    </citation>
    <scope>NUCLEOTIDE SEQUENCE [LARGE SCALE GENOMIC DNA]</scope>
    <source>
        <strain evidence="8 9">DSM 22008</strain>
    </source>
</reference>
<comment type="similarity">
    <text evidence="5">Belongs to the RimM family.</text>
</comment>
<keyword evidence="2 5" id="KW-0690">Ribosome biogenesis</keyword>
<comment type="domain">
    <text evidence="5">The PRC barrel domain binds ribosomal protein uS19.</text>
</comment>
<dbReference type="Gene3D" id="2.30.30.240">
    <property type="entry name" value="PRC-barrel domain"/>
    <property type="match status" value="1"/>
</dbReference>
<evidence type="ECO:0000256" key="1">
    <source>
        <dbReference type="ARBA" id="ARBA00022490"/>
    </source>
</evidence>
<dbReference type="Pfam" id="PF01782">
    <property type="entry name" value="RimM"/>
    <property type="match status" value="1"/>
</dbReference>
<dbReference type="InterPro" id="IPR011961">
    <property type="entry name" value="RimM"/>
</dbReference>
<evidence type="ECO:0000256" key="2">
    <source>
        <dbReference type="ARBA" id="ARBA00022517"/>
    </source>
</evidence>
<dbReference type="GO" id="GO:0043022">
    <property type="term" value="F:ribosome binding"/>
    <property type="evidence" value="ECO:0007669"/>
    <property type="project" value="InterPro"/>
</dbReference>
<dbReference type="GO" id="GO:0005840">
    <property type="term" value="C:ribosome"/>
    <property type="evidence" value="ECO:0007669"/>
    <property type="project" value="InterPro"/>
</dbReference>
<dbReference type="Proteomes" id="UP000282211">
    <property type="component" value="Unassembled WGS sequence"/>
</dbReference>
<dbReference type="PANTHER" id="PTHR33692:SF1">
    <property type="entry name" value="RIBOSOME MATURATION FACTOR RIMM"/>
    <property type="match status" value="1"/>
</dbReference>
<dbReference type="InterPro" id="IPR056792">
    <property type="entry name" value="PRC_RimM"/>
</dbReference>
<dbReference type="Pfam" id="PF24986">
    <property type="entry name" value="PRC_RimM"/>
    <property type="match status" value="1"/>
</dbReference>
<comment type="subunit">
    <text evidence="5">Binds ribosomal protein uS19.</text>
</comment>
<dbReference type="EMBL" id="RBII01000002">
    <property type="protein sequence ID" value="RKQ69075.1"/>
    <property type="molecule type" value="Genomic_DNA"/>
</dbReference>
<sequence length="179" mass="19631">MTKIQDNELICVAAIAGAFGVKGEVKLKPFTEFPEGCVSYGPLLSDKGSVVITPISYRVMKDFVAVTAEEVSSREQAESLKSTKLYISRDVLPEPDEDDFYYSDLIGLEVKSTDGKRIGEVIAIHEFGAGDMIEIAPFPDKKNKKSAASFFHPFTKLATPKVDLERGRLIIVPQLADEG</sequence>
<name>A0A420WDP8_9PROT</name>
<dbReference type="SUPFAM" id="SSF50447">
    <property type="entry name" value="Translation proteins"/>
    <property type="match status" value="1"/>
</dbReference>
<keyword evidence="3 5" id="KW-0698">rRNA processing</keyword>